<keyword evidence="6" id="KW-1185">Reference proteome</keyword>
<evidence type="ECO:0000259" key="4">
    <source>
        <dbReference type="PROSITE" id="PS50043"/>
    </source>
</evidence>
<organism evidence="5 6">
    <name type="scientific">Amycolatopsis pigmentata</name>
    <dbReference type="NCBI Taxonomy" id="450801"/>
    <lineage>
        <taxon>Bacteria</taxon>
        <taxon>Bacillati</taxon>
        <taxon>Actinomycetota</taxon>
        <taxon>Actinomycetes</taxon>
        <taxon>Pseudonocardiales</taxon>
        <taxon>Pseudonocardiaceae</taxon>
        <taxon>Amycolatopsis</taxon>
    </lineage>
</organism>
<gene>
    <name evidence="5" type="ORF">ACFSXZ_09595</name>
</gene>
<dbReference type="PRINTS" id="PR00038">
    <property type="entry name" value="HTHLUXR"/>
</dbReference>
<sequence length="171" mass="19094">MRDPSTPHLPLPRAVLEHDYGRLLLSAGYRTDARVWLAQSHRRFTVLGARPFPRRAEQALRLCGRAMPKPVTGGPGLAEREEQVSRLVAHGLTNREIANELYITTKTVEYHLSNVYAKLGVASRQELKRLLAPRQPSRRAGAPRIFDCIGRRNAGLECDGKASAARRARVP</sequence>
<dbReference type="PROSITE" id="PS50043">
    <property type="entry name" value="HTH_LUXR_2"/>
    <property type="match status" value="1"/>
</dbReference>
<evidence type="ECO:0000256" key="3">
    <source>
        <dbReference type="ARBA" id="ARBA00023163"/>
    </source>
</evidence>
<feature type="domain" description="HTH luxR-type" evidence="4">
    <location>
        <begin position="70"/>
        <end position="135"/>
    </location>
</feature>
<evidence type="ECO:0000256" key="1">
    <source>
        <dbReference type="ARBA" id="ARBA00023015"/>
    </source>
</evidence>
<evidence type="ECO:0000256" key="2">
    <source>
        <dbReference type="ARBA" id="ARBA00023125"/>
    </source>
</evidence>
<evidence type="ECO:0000313" key="6">
    <source>
        <dbReference type="Proteomes" id="UP001597417"/>
    </source>
</evidence>
<dbReference type="InterPro" id="IPR036388">
    <property type="entry name" value="WH-like_DNA-bd_sf"/>
</dbReference>
<name>A0ABW5FNI1_9PSEU</name>
<dbReference type="SUPFAM" id="SSF46894">
    <property type="entry name" value="C-terminal effector domain of the bipartite response regulators"/>
    <property type="match status" value="1"/>
</dbReference>
<proteinExistence type="predicted"/>
<evidence type="ECO:0000313" key="5">
    <source>
        <dbReference type="EMBL" id="MFD2416580.1"/>
    </source>
</evidence>
<dbReference type="RefSeq" id="WP_378263493.1">
    <property type="nucleotide sequence ID" value="NZ_JBHUKR010000006.1"/>
</dbReference>
<dbReference type="CDD" id="cd06170">
    <property type="entry name" value="LuxR_C_like"/>
    <property type="match status" value="1"/>
</dbReference>
<dbReference type="SMART" id="SM00421">
    <property type="entry name" value="HTH_LUXR"/>
    <property type="match status" value="1"/>
</dbReference>
<reference evidence="6" key="1">
    <citation type="journal article" date="2019" name="Int. J. Syst. Evol. Microbiol.">
        <title>The Global Catalogue of Microorganisms (GCM) 10K type strain sequencing project: providing services to taxonomists for standard genome sequencing and annotation.</title>
        <authorList>
            <consortium name="The Broad Institute Genomics Platform"/>
            <consortium name="The Broad Institute Genome Sequencing Center for Infectious Disease"/>
            <person name="Wu L."/>
            <person name="Ma J."/>
        </authorList>
    </citation>
    <scope>NUCLEOTIDE SEQUENCE [LARGE SCALE GENOMIC DNA]</scope>
    <source>
        <strain evidence="6">CGMCC 4.7645</strain>
    </source>
</reference>
<keyword evidence="2" id="KW-0238">DNA-binding</keyword>
<dbReference type="PROSITE" id="PS00622">
    <property type="entry name" value="HTH_LUXR_1"/>
    <property type="match status" value="1"/>
</dbReference>
<dbReference type="Gene3D" id="1.10.10.10">
    <property type="entry name" value="Winged helix-like DNA-binding domain superfamily/Winged helix DNA-binding domain"/>
    <property type="match status" value="1"/>
</dbReference>
<dbReference type="InterPro" id="IPR000792">
    <property type="entry name" value="Tscrpt_reg_LuxR_C"/>
</dbReference>
<dbReference type="PANTHER" id="PTHR44688:SF16">
    <property type="entry name" value="DNA-BINDING TRANSCRIPTIONAL ACTIVATOR DEVR_DOSR"/>
    <property type="match status" value="1"/>
</dbReference>
<accession>A0ABW5FNI1</accession>
<protein>
    <submittedName>
        <fullName evidence="5">LuxR C-terminal-related transcriptional regulator</fullName>
    </submittedName>
</protein>
<comment type="caution">
    <text evidence="5">The sequence shown here is derived from an EMBL/GenBank/DDBJ whole genome shotgun (WGS) entry which is preliminary data.</text>
</comment>
<dbReference type="EMBL" id="JBHUKR010000006">
    <property type="protein sequence ID" value="MFD2416580.1"/>
    <property type="molecule type" value="Genomic_DNA"/>
</dbReference>
<dbReference type="Pfam" id="PF00196">
    <property type="entry name" value="GerE"/>
    <property type="match status" value="1"/>
</dbReference>
<keyword evidence="3" id="KW-0804">Transcription</keyword>
<dbReference type="Proteomes" id="UP001597417">
    <property type="component" value="Unassembled WGS sequence"/>
</dbReference>
<dbReference type="PANTHER" id="PTHR44688">
    <property type="entry name" value="DNA-BINDING TRANSCRIPTIONAL ACTIVATOR DEVR_DOSR"/>
    <property type="match status" value="1"/>
</dbReference>
<keyword evidence="1" id="KW-0805">Transcription regulation</keyword>
<dbReference type="InterPro" id="IPR016032">
    <property type="entry name" value="Sig_transdc_resp-reg_C-effctor"/>
</dbReference>